<comment type="caution">
    <text evidence="1">The sequence shown here is derived from an EMBL/GenBank/DDBJ whole genome shotgun (WGS) entry which is preliminary data.</text>
</comment>
<proteinExistence type="predicted"/>
<sequence>MFDTIKMKVSPVYPELNSIPHESTTYLDKSTGLLKTTYKMKDEQIPYIHYYDNSRTLVLQVSIPKFLYGNNVTLLQEKDIPLFFKRLQERMIELFQIEVSAADW</sequence>
<evidence type="ECO:0000313" key="1">
    <source>
        <dbReference type="EMBL" id="MEK8130474.1"/>
    </source>
</evidence>
<reference evidence="1 2" key="1">
    <citation type="submission" date="2024-04" db="EMBL/GenBank/DDBJ databases">
        <title>draft genome sequnece of Paenibacillus filicis.</title>
        <authorList>
            <person name="Kim D.-U."/>
        </authorList>
    </citation>
    <scope>NUCLEOTIDE SEQUENCE [LARGE SCALE GENOMIC DNA]</scope>
    <source>
        <strain evidence="1 2">KACC14197</strain>
    </source>
</reference>
<dbReference type="EMBL" id="JBBPCC010000015">
    <property type="protein sequence ID" value="MEK8130474.1"/>
    <property type="molecule type" value="Genomic_DNA"/>
</dbReference>
<dbReference type="Proteomes" id="UP001469365">
    <property type="component" value="Unassembled WGS sequence"/>
</dbReference>
<organism evidence="1 2">
    <name type="scientific">Paenibacillus filicis</name>
    <dbReference type="NCBI Taxonomy" id="669464"/>
    <lineage>
        <taxon>Bacteria</taxon>
        <taxon>Bacillati</taxon>
        <taxon>Bacillota</taxon>
        <taxon>Bacilli</taxon>
        <taxon>Bacillales</taxon>
        <taxon>Paenibacillaceae</taxon>
        <taxon>Paenibacillus</taxon>
    </lineage>
</organism>
<dbReference type="RefSeq" id="WP_341417616.1">
    <property type="nucleotide sequence ID" value="NZ_JBBPCC010000015.1"/>
</dbReference>
<evidence type="ECO:0000313" key="2">
    <source>
        <dbReference type="Proteomes" id="UP001469365"/>
    </source>
</evidence>
<accession>A0ABU9DNL6</accession>
<name>A0ABU9DNL6_9BACL</name>
<protein>
    <submittedName>
        <fullName evidence="1">Uncharacterized protein</fullName>
    </submittedName>
</protein>
<keyword evidence="2" id="KW-1185">Reference proteome</keyword>
<gene>
    <name evidence="1" type="ORF">WMW72_21430</name>
</gene>